<sequence>KHILTSQPGGELTQLMTIIKMIASAVKHIARRSPPICTFWLFILNGQSSHECKNTPDLNPAFVRCLADTRVLYVCRTSYESKRQRKSRPSRYQQTRKDRTF</sequence>
<name>A0ABD0LEN1_9CAEN</name>
<dbReference type="AlphaFoldDB" id="A0ABD0LEN1"/>
<reference evidence="2 3" key="1">
    <citation type="journal article" date="2023" name="Sci. Data">
        <title>Genome assembly of the Korean intertidal mud-creeper Batillaria attramentaria.</title>
        <authorList>
            <person name="Patra A.K."/>
            <person name="Ho P.T."/>
            <person name="Jun S."/>
            <person name="Lee S.J."/>
            <person name="Kim Y."/>
            <person name="Won Y.J."/>
        </authorList>
    </citation>
    <scope>NUCLEOTIDE SEQUENCE [LARGE SCALE GENOMIC DNA]</scope>
    <source>
        <strain evidence="2">Wonlab-2016</strain>
    </source>
</reference>
<evidence type="ECO:0000256" key="1">
    <source>
        <dbReference type="SAM" id="MobiDB-lite"/>
    </source>
</evidence>
<evidence type="ECO:0000313" key="3">
    <source>
        <dbReference type="Proteomes" id="UP001519460"/>
    </source>
</evidence>
<protein>
    <submittedName>
        <fullName evidence="2">Uncharacterized protein</fullName>
    </submittedName>
</protein>
<proteinExistence type="predicted"/>
<keyword evidence="3" id="KW-1185">Reference proteome</keyword>
<gene>
    <name evidence="2" type="ORF">BaRGS_00011007</name>
</gene>
<accession>A0ABD0LEN1</accession>
<dbReference type="EMBL" id="JACVVK020000055">
    <property type="protein sequence ID" value="KAK7497873.1"/>
    <property type="molecule type" value="Genomic_DNA"/>
</dbReference>
<dbReference type="Proteomes" id="UP001519460">
    <property type="component" value="Unassembled WGS sequence"/>
</dbReference>
<feature type="non-terminal residue" evidence="2">
    <location>
        <position position="1"/>
    </location>
</feature>
<evidence type="ECO:0000313" key="2">
    <source>
        <dbReference type="EMBL" id="KAK7497873.1"/>
    </source>
</evidence>
<feature type="region of interest" description="Disordered" evidence="1">
    <location>
        <begin position="79"/>
        <end position="101"/>
    </location>
</feature>
<organism evidence="2 3">
    <name type="scientific">Batillaria attramentaria</name>
    <dbReference type="NCBI Taxonomy" id="370345"/>
    <lineage>
        <taxon>Eukaryota</taxon>
        <taxon>Metazoa</taxon>
        <taxon>Spiralia</taxon>
        <taxon>Lophotrochozoa</taxon>
        <taxon>Mollusca</taxon>
        <taxon>Gastropoda</taxon>
        <taxon>Caenogastropoda</taxon>
        <taxon>Sorbeoconcha</taxon>
        <taxon>Cerithioidea</taxon>
        <taxon>Batillariidae</taxon>
        <taxon>Batillaria</taxon>
    </lineage>
</organism>
<comment type="caution">
    <text evidence="2">The sequence shown here is derived from an EMBL/GenBank/DDBJ whole genome shotgun (WGS) entry which is preliminary data.</text>
</comment>